<name>A0A1G8T9V6_9RHOB</name>
<dbReference type="InterPro" id="IPR017581">
    <property type="entry name" value="AtpR-like"/>
</dbReference>
<accession>A0A1G8T9V6</accession>
<keyword evidence="1" id="KW-0472">Membrane</keyword>
<organism evidence="2 3">
    <name type="scientific">Lutimaribacter saemankumensis</name>
    <dbReference type="NCBI Taxonomy" id="490829"/>
    <lineage>
        <taxon>Bacteria</taxon>
        <taxon>Pseudomonadati</taxon>
        <taxon>Pseudomonadota</taxon>
        <taxon>Alphaproteobacteria</taxon>
        <taxon>Rhodobacterales</taxon>
        <taxon>Roseobacteraceae</taxon>
        <taxon>Lutimaribacter</taxon>
    </lineage>
</organism>
<sequence>MTLSILSLFLAALAGGALGAVYLCLLWVAVRSLPQDRGGVLVFISLGLARLALLLGALAAAAALGLRIEGIAVAVAGFIAMRLAATRWLGTPTPGGAPWK</sequence>
<dbReference type="Pfam" id="PF12966">
    <property type="entry name" value="AtpR"/>
    <property type="match status" value="1"/>
</dbReference>
<proteinExistence type="predicted"/>
<evidence type="ECO:0000313" key="3">
    <source>
        <dbReference type="Proteomes" id="UP000199340"/>
    </source>
</evidence>
<keyword evidence="1" id="KW-0812">Transmembrane</keyword>
<reference evidence="2 3" key="1">
    <citation type="submission" date="2016-10" db="EMBL/GenBank/DDBJ databases">
        <authorList>
            <person name="de Groot N.N."/>
        </authorList>
    </citation>
    <scope>NUCLEOTIDE SEQUENCE [LARGE SCALE GENOMIC DNA]</scope>
    <source>
        <strain evidence="2 3">DSM 28010</strain>
    </source>
</reference>
<protein>
    <submittedName>
        <fullName evidence="2">F1/F0 ATPase, subunit 2</fullName>
    </submittedName>
</protein>
<gene>
    <name evidence="2" type="ORF">SAMN05421850_1195</name>
</gene>
<keyword evidence="3" id="KW-1185">Reference proteome</keyword>
<dbReference type="AlphaFoldDB" id="A0A1G8T9V6"/>
<dbReference type="RefSeq" id="WP_090030646.1">
    <property type="nucleotide sequence ID" value="NZ_FNEB01000019.1"/>
</dbReference>
<evidence type="ECO:0000313" key="2">
    <source>
        <dbReference type="EMBL" id="SDJ38346.1"/>
    </source>
</evidence>
<evidence type="ECO:0000256" key="1">
    <source>
        <dbReference type="SAM" id="Phobius"/>
    </source>
</evidence>
<feature type="transmembrane region" description="Helical" evidence="1">
    <location>
        <begin position="71"/>
        <end position="90"/>
    </location>
</feature>
<keyword evidence="1" id="KW-1133">Transmembrane helix</keyword>
<dbReference type="OrthoDB" id="9956698at2"/>
<dbReference type="EMBL" id="FNEB01000019">
    <property type="protein sequence ID" value="SDJ38346.1"/>
    <property type="molecule type" value="Genomic_DNA"/>
</dbReference>
<dbReference type="Proteomes" id="UP000199340">
    <property type="component" value="Unassembled WGS sequence"/>
</dbReference>
<dbReference type="STRING" id="490829.SAMN05421850_1195"/>
<feature type="transmembrane region" description="Helical" evidence="1">
    <location>
        <begin position="43"/>
        <end position="64"/>
    </location>
</feature>